<keyword evidence="1" id="KW-0472">Membrane</keyword>
<sequence>MLQNRSFVLGGYLLAWLILAGGSGLIAYTSFSYYSLGSAHSFLLENEPFSEGIFFRISLYLHVIAGCVCLLSTLPQFIRPFLRRWPQVHRWSGKVYVFSILLVLCPTGFYLSLFAKGGLVGKGLFVLLGAATAYTTWRGFIAIIKGRRHEHVQWIARSFAFASSAITFRVCHVLFHYLSMEPSENYFLSLILSIFGNWFVVELLLYRAYHKRNVSSISSINQPNVTYHENLS</sequence>
<feature type="transmembrane region" description="Helical" evidence="1">
    <location>
        <begin position="158"/>
        <end position="180"/>
    </location>
</feature>
<dbReference type="Proteomes" id="UP001304300">
    <property type="component" value="Chromosome"/>
</dbReference>
<evidence type="ECO:0000256" key="1">
    <source>
        <dbReference type="SAM" id="Phobius"/>
    </source>
</evidence>
<keyword evidence="1" id="KW-1133">Transmembrane helix</keyword>
<feature type="transmembrane region" description="Helical" evidence="1">
    <location>
        <begin position="119"/>
        <end position="137"/>
    </location>
</feature>
<protein>
    <submittedName>
        <fullName evidence="2">DUF2306 domain-containing protein</fullName>
    </submittedName>
</protein>
<organism evidence="2 3">
    <name type="scientific">Rubellicoccus peritrichatus</name>
    <dbReference type="NCBI Taxonomy" id="3080537"/>
    <lineage>
        <taxon>Bacteria</taxon>
        <taxon>Pseudomonadati</taxon>
        <taxon>Verrucomicrobiota</taxon>
        <taxon>Opitutia</taxon>
        <taxon>Puniceicoccales</taxon>
        <taxon>Cerasicoccaceae</taxon>
        <taxon>Rubellicoccus</taxon>
    </lineage>
</organism>
<dbReference type="RefSeq" id="WP_317832859.1">
    <property type="nucleotide sequence ID" value="NZ_CP136920.1"/>
</dbReference>
<dbReference type="KEGG" id="puo:RZN69_18945"/>
<feature type="transmembrane region" description="Helical" evidence="1">
    <location>
        <begin position="53"/>
        <end position="74"/>
    </location>
</feature>
<feature type="transmembrane region" description="Helical" evidence="1">
    <location>
        <begin position="95"/>
        <end position="113"/>
    </location>
</feature>
<dbReference type="EMBL" id="CP136920">
    <property type="protein sequence ID" value="WOO40704.1"/>
    <property type="molecule type" value="Genomic_DNA"/>
</dbReference>
<keyword evidence="1" id="KW-0812">Transmembrane</keyword>
<evidence type="ECO:0000313" key="3">
    <source>
        <dbReference type="Proteomes" id="UP001304300"/>
    </source>
</evidence>
<reference evidence="2 3" key="1">
    <citation type="submission" date="2023-10" db="EMBL/GenBank/DDBJ databases">
        <title>Rubellicoccus peritrichatus gen. nov., sp. nov., isolated from an algae of coral reef tank.</title>
        <authorList>
            <person name="Luo J."/>
        </authorList>
    </citation>
    <scope>NUCLEOTIDE SEQUENCE [LARGE SCALE GENOMIC DNA]</scope>
    <source>
        <strain evidence="2 3">CR14</strain>
    </source>
</reference>
<name>A0AAQ3LA20_9BACT</name>
<dbReference type="InterPro" id="IPR018750">
    <property type="entry name" value="DUF2306_membrane"/>
</dbReference>
<feature type="transmembrane region" description="Helical" evidence="1">
    <location>
        <begin position="12"/>
        <end position="33"/>
    </location>
</feature>
<feature type="transmembrane region" description="Helical" evidence="1">
    <location>
        <begin position="186"/>
        <end position="206"/>
    </location>
</feature>
<gene>
    <name evidence="2" type="ORF">RZN69_18945</name>
</gene>
<dbReference type="AlphaFoldDB" id="A0AAQ3LA20"/>
<keyword evidence="3" id="KW-1185">Reference proteome</keyword>
<proteinExistence type="predicted"/>
<accession>A0AAQ3LA20</accession>
<evidence type="ECO:0000313" key="2">
    <source>
        <dbReference type="EMBL" id="WOO40704.1"/>
    </source>
</evidence>
<dbReference type="Pfam" id="PF10067">
    <property type="entry name" value="DUF2306"/>
    <property type="match status" value="1"/>
</dbReference>